<dbReference type="AlphaFoldDB" id="A0A9J6EF75"/>
<keyword evidence="1" id="KW-0540">Nuclease</keyword>
<reference evidence="7" key="2">
    <citation type="submission" date="2021-09" db="EMBL/GenBank/DDBJ databases">
        <authorList>
            <person name="Jia N."/>
            <person name="Wang J."/>
            <person name="Shi W."/>
            <person name="Du L."/>
            <person name="Sun Y."/>
            <person name="Zhan W."/>
            <person name="Jiang J."/>
            <person name="Wang Q."/>
            <person name="Zhang B."/>
            <person name="Ji P."/>
            <person name="Sakyi L.B."/>
            <person name="Cui X."/>
            <person name="Yuan T."/>
            <person name="Jiang B."/>
            <person name="Yang W."/>
            <person name="Lam T.T.-Y."/>
            <person name="Chang Q."/>
            <person name="Ding S."/>
            <person name="Wang X."/>
            <person name="Zhu J."/>
            <person name="Ruan X."/>
            <person name="Zhao L."/>
            <person name="Wei J."/>
            <person name="Que T."/>
            <person name="Du C."/>
            <person name="Cheng J."/>
            <person name="Dai P."/>
            <person name="Han X."/>
            <person name="Huang E."/>
            <person name="Gao Y."/>
            <person name="Liu J."/>
            <person name="Shao H."/>
            <person name="Ye R."/>
            <person name="Li L."/>
            <person name="Wei W."/>
            <person name="Wang X."/>
            <person name="Wang C."/>
            <person name="Huo Q."/>
            <person name="Li W."/>
            <person name="Guo W."/>
            <person name="Chen H."/>
            <person name="Chen S."/>
            <person name="Zhou L."/>
            <person name="Zhou L."/>
            <person name="Ni X."/>
            <person name="Tian J."/>
            <person name="Zhou Y."/>
            <person name="Sheng Y."/>
            <person name="Liu T."/>
            <person name="Pan Y."/>
            <person name="Xia L."/>
            <person name="Li J."/>
            <person name="Zhao F."/>
            <person name="Cao W."/>
        </authorList>
    </citation>
    <scope>NUCLEOTIDE SEQUENCE</scope>
    <source>
        <strain evidence="7">Rmic-2018</strain>
        <tissue evidence="7">Larvae</tissue>
    </source>
</reference>
<dbReference type="CDD" id="cd18673">
    <property type="entry name" value="PIN_XRN1-2-like"/>
    <property type="match status" value="1"/>
</dbReference>
<dbReference type="PANTHER" id="PTHR12341:SF7">
    <property type="entry name" value="5'-3' EXORIBONUCLEASE 1"/>
    <property type="match status" value="1"/>
</dbReference>
<proteinExistence type="inferred from homology"/>
<evidence type="ECO:0000256" key="3">
    <source>
        <dbReference type="ARBA" id="ARBA00022839"/>
    </source>
</evidence>
<reference evidence="7" key="1">
    <citation type="journal article" date="2020" name="Cell">
        <title>Large-Scale Comparative Analyses of Tick Genomes Elucidate Their Genetic Diversity and Vector Capacities.</title>
        <authorList>
            <consortium name="Tick Genome and Microbiome Consortium (TIGMIC)"/>
            <person name="Jia N."/>
            <person name="Wang J."/>
            <person name="Shi W."/>
            <person name="Du L."/>
            <person name="Sun Y."/>
            <person name="Zhan W."/>
            <person name="Jiang J.F."/>
            <person name="Wang Q."/>
            <person name="Zhang B."/>
            <person name="Ji P."/>
            <person name="Bell-Sakyi L."/>
            <person name="Cui X.M."/>
            <person name="Yuan T.T."/>
            <person name="Jiang B.G."/>
            <person name="Yang W.F."/>
            <person name="Lam T.T."/>
            <person name="Chang Q.C."/>
            <person name="Ding S.J."/>
            <person name="Wang X.J."/>
            <person name="Zhu J.G."/>
            <person name="Ruan X.D."/>
            <person name="Zhao L."/>
            <person name="Wei J.T."/>
            <person name="Ye R.Z."/>
            <person name="Que T.C."/>
            <person name="Du C.H."/>
            <person name="Zhou Y.H."/>
            <person name="Cheng J.X."/>
            <person name="Dai P.F."/>
            <person name="Guo W.B."/>
            <person name="Han X.H."/>
            <person name="Huang E.J."/>
            <person name="Li L.F."/>
            <person name="Wei W."/>
            <person name="Gao Y.C."/>
            <person name="Liu J.Z."/>
            <person name="Shao H.Z."/>
            <person name="Wang X."/>
            <person name="Wang C.C."/>
            <person name="Yang T.C."/>
            <person name="Huo Q.B."/>
            <person name="Li W."/>
            <person name="Chen H.Y."/>
            <person name="Chen S.E."/>
            <person name="Zhou L.G."/>
            <person name="Ni X.B."/>
            <person name="Tian J.H."/>
            <person name="Sheng Y."/>
            <person name="Liu T."/>
            <person name="Pan Y.S."/>
            <person name="Xia L.Y."/>
            <person name="Li J."/>
            <person name="Zhao F."/>
            <person name="Cao W.C."/>
        </authorList>
    </citation>
    <scope>NUCLEOTIDE SEQUENCE</scope>
    <source>
        <strain evidence="7">Rmic-2018</strain>
    </source>
</reference>
<accession>A0A9J6EF75</accession>
<comment type="caution">
    <text evidence="7">The sequence shown here is derived from an EMBL/GenBank/DDBJ whole genome shotgun (WGS) entry which is preliminary data.</text>
</comment>
<gene>
    <name evidence="7" type="ORF">HPB51_003884</name>
</gene>
<evidence type="ECO:0000313" key="7">
    <source>
        <dbReference type="EMBL" id="KAH8032930.1"/>
    </source>
</evidence>
<name>A0A9J6EF75_RHIMP</name>
<dbReference type="PANTHER" id="PTHR12341">
    <property type="entry name" value="5'-&gt;3' EXORIBONUCLEASE"/>
    <property type="match status" value="1"/>
</dbReference>
<evidence type="ECO:0000259" key="5">
    <source>
        <dbReference type="Pfam" id="PF03159"/>
    </source>
</evidence>
<dbReference type="VEuPathDB" id="VectorBase:LOC119162233"/>
<sequence>MIREELQIQATSLSYQLRITPSAGSVRNIVREELASMTWQHLLLSMPGVQLDRFAIIAEYVATSHGSVVEVDKTKDGAMITKFDSNYLNMNGSIHVCWHPNDDAPHFHNTEERIFLGIFNYIDFVFRMIEPNKTFFMAVDGVAPRAKMNQQRGRTFKQVPSHRHDLILIHALYVRNYNIDSAAGTNFMARLQDQLLQFVAVKVSSDTLWRGVNVCLSGHEVCCEGGHNVMDFIRTERSQPSYDPNTRHCLYGLDANFWCVSLQIMLGMCSHEPHFALLREEIMYGKRQNQKRFAFICSMYVPEEITFHLLRLSLLREYLELESQELKITIPFNFKMDNSIDDWVLMCFLVANDFLSHLPNLHIAHNVRLVFYQAYIDVMPSLGGNFLTSFLKERAVH</sequence>
<feature type="domain" description="Xrn1 helical" evidence="6">
    <location>
        <begin position="334"/>
        <end position="386"/>
    </location>
</feature>
<dbReference type="GO" id="GO:0003723">
    <property type="term" value="F:RNA binding"/>
    <property type="evidence" value="ECO:0007669"/>
    <property type="project" value="TreeGrafter"/>
</dbReference>
<dbReference type="InterPro" id="IPR041412">
    <property type="entry name" value="Xrn1_helical"/>
</dbReference>
<dbReference type="InterPro" id="IPR027073">
    <property type="entry name" value="5_3_exoribonuclease"/>
</dbReference>
<dbReference type="GO" id="GO:0004534">
    <property type="term" value="F:5'-3' RNA exonuclease activity"/>
    <property type="evidence" value="ECO:0007669"/>
    <property type="project" value="TreeGrafter"/>
</dbReference>
<dbReference type="GO" id="GO:0005634">
    <property type="term" value="C:nucleus"/>
    <property type="evidence" value="ECO:0007669"/>
    <property type="project" value="TreeGrafter"/>
</dbReference>
<dbReference type="InterPro" id="IPR004859">
    <property type="entry name" value="Xrn1_N"/>
</dbReference>
<evidence type="ECO:0000313" key="8">
    <source>
        <dbReference type="Proteomes" id="UP000821866"/>
    </source>
</evidence>
<dbReference type="Gene3D" id="3.40.50.12390">
    <property type="match status" value="2"/>
</dbReference>
<keyword evidence="8" id="KW-1185">Reference proteome</keyword>
<dbReference type="Pfam" id="PF17846">
    <property type="entry name" value="XRN_M"/>
    <property type="match status" value="1"/>
</dbReference>
<organism evidence="7 8">
    <name type="scientific">Rhipicephalus microplus</name>
    <name type="common">Cattle tick</name>
    <name type="synonym">Boophilus microplus</name>
    <dbReference type="NCBI Taxonomy" id="6941"/>
    <lineage>
        <taxon>Eukaryota</taxon>
        <taxon>Metazoa</taxon>
        <taxon>Ecdysozoa</taxon>
        <taxon>Arthropoda</taxon>
        <taxon>Chelicerata</taxon>
        <taxon>Arachnida</taxon>
        <taxon>Acari</taxon>
        <taxon>Parasitiformes</taxon>
        <taxon>Ixodida</taxon>
        <taxon>Ixodoidea</taxon>
        <taxon>Ixodidae</taxon>
        <taxon>Rhipicephalinae</taxon>
        <taxon>Rhipicephalus</taxon>
        <taxon>Boophilus</taxon>
    </lineage>
</organism>
<evidence type="ECO:0000259" key="6">
    <source>
        <dbReference type="Pfam" id="PF17846"/>
    </source>
</evidence>
<dbReference type="Proteomes" id="UP000821866">
    <property type="component" value="Chromosome 2"/>
</dbReference>
<keyword evidence="3" id="KW-0269">Exonuclease</keyword>
<dbReference type="GO" id="GO:0016075">
    <property type="term" value="P:rRNA catabolic process"/>
    <property type="evidence" value="ECO:0007669"/>
    <property type="project" value="TreeGrafter"/>
</dbReference>
<dbReference type="Pfam" id="PF03159">
    <property type="entry name" value="XRN_N"/>
    <property type="match status" value="1"/>
</dbReference>
<evidence type="ECO:0000256" key="1">
    <source>
        <dbReference type="ARBA" id="ARBA00022722"/>
    </source>
</evidence>
<dbReference type="EMBL" id="JABSTU010000004">
    <property type="protein sequence ID" value="KAH8032930.1"/>
    <property type="molecule type" value="Genomic_DNA"/>
</dbReference>
<keyword evidence="2" id="KW-0378">Hydrolase</keyword>
<protein>
    <submittedName>
        <fullName evidence="7">Uncharacterized protein</fullName>
    </submittedName>
</protein>
<feature type="domain" description="Xrn1 N-terminal" evidence="5">
    <location>
        <begin position="69"/>
        <end position="281"/>
    </location>
</feature>
<evidence type="ECO:0000256" key="2">
    <source>
        <dbReference type="ARBA" id="ARBA00022801"/>
    </source>
</evidence>
<dbReference type="GO" id="GO:0000956">
    <property type="term" value="P:nuclear-transcribed mRNA catabolic process"/>
    <property type="evidence" value="ECO:0007669"/>
    <property type="project" value="TreeGrafter"/>
</dbReference>
<comment type="similarity">
    <text evidence="4">Belongs to the 5'-3' exonuclease family.</text>
</comment>
<evidence type="ECO:0000256" key="4">
    <source>
        <dbReference type="ARBA" id="ARBA00038299"/>
    </source>
</evidence>